<feature type="region of interest" description="Disordered" evidence="1">
    <location>
        <begin position="100"/>
        <end position="119"/>
    </location>
</feature>
<evidence type="ECO:0000256" key="1">
    <source>
        <dbReference type="SAM" id="MobiDB-lite"/>
    </source>
</evidence>
<sequence>MRTTTATGRRQAATIVKSCYCTSKPLWAHRLALRAGRRCTPWPPATWPQPAAWSRSGSTSRAAGRRARTKEKERRAERWKQWGGTAFRIWLSVKGGFSVGTRRSGSSPPERECAAFGCP</sequence>
<accession>A0A2I0AXW6</accession>
<evidence type="ECO:0000313" key="3">
    <source>
        <dbReference type="Proteomes" id="UP000236161"/>
    </source>
</evidence>
<dbReference type="AlphaFoldDB" id="A0A2I0AXW6"/>
<reference evidence="2 3" key="1">
    <citation type="journal article" date="2017" name="Nature">
        <title>The Apostasia genome and the evolution of orchids.</title>
        <authorList>
            <person name="Zhang G.Q."/>
            <person name="Liu K.W."/>
            <person name="Li Z."/>
            <person name="Lohaus R."/>
            <person name="Hsiao Y.Y."/>
            <person name="Niu S.C."/>
            <person name="Wang J.Y."/>
            <person name="Lin Y.C."/>
            <person name="Xu Q."/>
            <person name="Chen L.J."/>
            <person name="Yoshida K."/>
            <person name="Fujiwara S."/>
            <person name="Wang Z.W."/>
            <person name="Zhang Y.Q."/>
            <person name="Mitsuda N."/>
            <person name="Wang M."/>
            <person name="Liu G.H."/>
            <person name="Pecoraro L."/>
            <person name="Huang H.X."/>
            <person name="Xiao X.J."/>
            <person name="Lin M."/>
            <person name="Wu X.Y."/>
            <person name="Wu W.L."/>
            <person name="Chen Y.Y."/>
            <person name="Chang S.B."/>
            <person name="Sakamoto S."/>
            <person name="Ohme-Takagi M."/>
            <person name="Yagi M."/>
            <person name="Zeng S.J."/>
            <person name="Shen C.Y."/>
            <person name="Yeh C.M."/>
            <person name="Luo Y.B."/>
            <person name="Tsai W.C."/>
            <person name="Van de Peer Y."/>
            <person name="Liu Z.J."/>
        </authorList>
    </citation>
    <scope>NUCLEOTIDE SEQUENCE [LARGE SCALE GENOMIC DNA]</scope>
    <source>
        <strain evidence="3">cv. Shenzhen</strain>
        <tissue evidence="2">Stem</tissue>
    </source>
</reference>
<feature type="compositionally biased region" description="Low complexity" evidence="1">
    <location>
        <begin position="48"/>
        <end position="62"/>
    </location>
</feature>
<protein>
    <submittedName>
        <fullName evidence="2">Uncharacterized protein</fullName>
    </submittedName>
</protein>
<dbReference type="EMBL" id="KZ451939">
    <property type="protein sequence ID" value="PKA60369.1"/>
    <property type="molecule type" value="Genomic_DNA"/>
</dbReference>
<keyword evidence="3" id="KW-1185">Reference proteome</keyword>
<proteinExistence type="predicted"/>
<organism evidence="2 3">
    <name type="scientific">Apostasia shenzhenica</name>
    <dbReference type="NCBI Taxonomy" id="1088818"/>
    <lineage>
        <taxon>Eukaryota</taxon>
        <taxon>Viridiplantae</taxon>
        <taxon>Streptophyta</taxon>
        <taxon>Embryophyta</taxon>
        <taxon>Tracheophyta</taxon>
        <taxon>Spermatophyta</taxon>
        <taxon>Magnoliopsida</taxon>
        <taxon>Liliopsida</taxon>
        <taxon>Asparagales</taxon>
        <taxon>Orchidaceae</taxon>
        <taxon>Apostasioideae</taxon>
        <taxon>Apostasia</taxon>
    </lineage>
</organism>
<dbReference type="Proteomes" id="UP000236161">
    <property type="component" value="Unassembled WGS sequence"/>
</dbReference>
<name>A0A2I0AXW6_9ASPA</name>
<evidence type="ECO:0000313" key="2">
    <source>
        <dbReference type="EMBL" id="PKA60369.1"/>
    </source>
</evidence>
<feature type="region of interest" description="Disordered" evidence="1">
    <location>
        <begin position="44"/>
        <end position="78"/>
    </location>
</feature>
<gene>
    <name evidence="2" type="ORF">AXF42_Ash008428</name>
</gene>